<dbReference type="PRINTS" id="PR00081">
    <property type="entry name" value="GDHRDH"/>
</dbReference>
<reference evidence="4" key="1">
    <citation type="submission" date="2020-09" db="EMBL/GenBank/DDBJ databases">
        <title>Genome-Enabled Discovery of Anthraquinone Biosynthesis in Senna tora.</title>
        <authorList>
            <person name="Kang S.-H."/>
            <person name="Pandey R.P."/>
            <person name="Lee C.-M."/>
            <person name="Sim J.-S."/>
            <person name="Jeong J.-T."/>
            <person name="Choi B.-S."/>
            <person name="Jung M."/>
            <person name="Ginzburg D."/>
            <person name="Zhao K."/>
            <person name="Won S.Y."/>
            <person name="Oh T.-J."/>
            <person name="Yu Y."/>
            <person name="Kim N.-H."/>
            <person name="Lee O.R."/>
            <person name="Lee T.-H."/>
            <person name="Bashyal P."/>
            <person name="Kim T.-S."/>
            <person name="Lee W.-H."/>
            <person name="Kawkins C."/>
            <person name="Kim C.-K."/>
            <person name="Kim J.S."/>
            <person name="Ahn B.O."/>
            <person name="Rhee S.Y."/>
            <person name="Sohng J.K."/>
        </authorList>
    </citation>
    <scope>NUCLEOTIDE SEQUENCE</scope>
    <source>
        <tissue evidence="4">Leaf</tissue>
    </source>
</reference>
<dbReference type="InterPro" id="IPR045000">
    <property type="entry name" value="TR"/>
</dbReference>
<proteinExistence type="inferred from homology"/>
<dbReference type="PRINTS" id="PR00080">
    <property type="entry name" value="SDRFAMILY"/>
</dbReference>
<dbReference type="EMBL" id="JAAIUW010000011">
    <property type="protein sequence ID" value="KAF7808553.1"/>
    <property type="molecule type" value="Genomic_DNA"/>
</dbReference>
<dbReference type="GO" id="GO:0016491">
    <property type="term" value="F:oxidoreductase activity"/>
    <property type="evidence" value="ECO:0007669"/>
    <property type="project" value="UniProtKB-KW"/>
</dbReference>
<accession>A0A834SPW1</accession>
<dbReference type="InterPro" id="IPR020904">
    <property type="entry name" value="Sc_DH/Rdtase_CS"/>
</dbReference>
<keyword evidence="5" id="KW-1185">Reference proteome</keyword>
<comment type="similarity">
    <text evidence="3">Belongs to the short-chain dehydrogenases/reductases (SDR) family. SDR65C subfamily.</text>
</comment>
<evidence type="ECO:0000256" key="3">
    <source>
        <dbReference type="ARBA" id="ARBA00025714"/>
    </source>
</evidence>
<sequence length="305" mass="32578">MAEANRSSRWSLQGMTALVTGGTKGIGYAIVEELAELGASVYTCSRNEAELNECLKQWATKGFQVSGSVCDMASSAQRKDLITKVSSVFNGKLNILVNNVGTNIVKNTLEFTEDDFSFLVRTNLESAYHITQLAHPLLKASQAASIVFISSGAGVVAVDIGSIYSAAKGAINQLTKNLACEWATDNIRANCIAPGIIKTPLSESHLEDGKLLEKYLRATPLGRLGEVKEVSSMVAFLCLPTASYITGQTICVDGGFTTELFLSKVQLAFSGSFQAQSSSSSPLPLCKTLDLTPASPEARLPSFRF</sequence>
<keyword evidence="1" id="KW-0521">NADP</keyword>
<gene>
    <name evidence="4" type="ORF">G2W53_035296</name>
</gene>
<dbReference type="InterPro" id="IPR002347">
    <property type="entry name" value="SDR_fam"/>
</dbReference>
<evidence type="ECO:0000256" key="2">
    <source>
        <dbReference type="ARBA" id="ARBA00023002"/>
    </source>
</evidence>
<dbReference type="OrthoDB" id="417891at2759"/>
<dbReference type="AlphaFoldDB" id="A0A834SPW1"/>
<name>A0A834SPW1_9FABA</name>
<organism evidence="4 5">
    <name type="scientific">Senna tora</name>
    <dbReference type="NCBI Taxonomy" id="362788"/>
    <lineage>
        <taxon>Eukaryota</taxon>
        <taxon>Viridiplantae</taxon>
        <taxon>Streptophyta</taxon>
        <taxon>Embryophyta</taxon>
        <taxon>Tracheophyta</taxon>
        <taxon>Spermatophyta</taxon>
        <taxon>Magnoliopsida</taxon>
        <taxon>eudicotyledons</taxon>
        <taxon>Gunneridae</taxon>
        <taxon>Pentapetalae</taxon>
        <taxon>rosids</taxon>
        <taxon>fabids</taxon>
        <taxon>Fabales</taxon>
        <taxon>Fabaceae</taxon>
        <taxon>Caesalpinioideae</taxon>
        <taxon>Cassia clade</taxon>
        <taxon>Senna</taxon>
    </lineage>
</organism>
<dbReference type="InterPro" id="IPR036291">
    <property type="entry name" value="NAD(P)-bd_dom_sf"/>
</dbReference>
<dbReference type="FunFam" id="3.40.50.720:FF:000084">
    <property type="entry name" value="Short-chain dehydrogenase reductase"/>
    <property type="match status" value="1"/>
</dbReference>
<dbReference type="Gene3D" id="3.40.50.720">
    <property type="entry name" value="NAD(P)-binding Rossmann-like Domain"/>
    <property type="match status" value="1"/>
</dbReference>
<dbReference type="PANTHER" id="PTHR42898">
    <property type="entry name" value="TROPINONE REDUCTASE"/>
    <property type="match status" value="1"/>
</dbReference>
<dbReference type="PANTHER" id="PTHR42898:SF79">
    <property type="entry name" value="NAD(P)-BINDING ROSSMANN-FOLD PROTEIN"/>
    <property type="match status" value="1"/>
</dbReference>
<keyword evidence="2" id="KW-0560">Oxidoreductase</keyword>
<evidence type="ECO:0000313" key="4">
    <source>
        <dbReference type="EMBL" id="KAF7808553.1"/>
    </source>
</evidence>
<protein>
    <submittedName>
        <fullName evidence="4">Senescence-associated protein 13-like</fullName>
    </submittedName>
</protein>
<dbReference type="Pfam" id="PF13561">
    <property type="entry name" value="adh_short_C2"/>
    <property type="match status" value="1"/>
</dbReference>
<evidence type="ECO:0000256" key="1">
    <source>
        <dbReference type="ARBA" id="ARBA00022857"/>
    </source>
</evidence>
<dbReference type="PROSITE" id="PS00061">
    <property type="entry name" value="ADH_SHORT"/>
    <property type="match status" value="1"/>
</dbReference>
<comment type="caution">
    <text evidence="4">The sequence shown here is derived from an EMBL/GenBank/DDBJ whole genome shotgun (WGS) entry which is preliminary data.</text>
</comment>
<evidence type="ECO:0000313" key="5">
    <source>
        <dbReference type="Proteomes" id="UP000634136"/>
    </source>
</evidence>
<dbReference type="SUPFAM" id="SSF51735">
    <property type="entry name" value="NAD(P)-binding Rossmann-fold domains"/>
    <property type="match status" value="1"/>
</dbReference>
<dbReference type="Proteomes" id="UP000634136">
    <property type="component" value="Unassembled WGS sequence"/>
</dbReference>